<feature type="transmembrane region" description="Helical" evidence="10">
    <location>
        <begin position="338"/>
        <end position="357"/>
    </location>
</feature>
<feature type="region of interest" description="Disordered" evidence="9">
    <location>
        <begin position="1"/>
        <end position="76"/>
    </location>
</feature>
<keyword evidence="7" id="KW-0186">Copper</keyword>
<dbReference type="InterPro" id="IPR014755">
    <property type="entry name" value="Cu-Rt/internalin_Ig-like"/>
</dbReference>
<feature type="transmembrane region" description="Helical" evidence="10">
    <location>
        <begin position="306"/>
        <end position="331"/>
    </location>
</feature>
<keyword evidence="2" id="KW-1003">Cell membrane</keyword>
<dbReference type="PANTHER" id="PTHR34820">
    <property type="entry name" value="INNER MEMBRANE PROTEIN YEBZ"/>
    <property type="match status" value="1"/>
</dbReference>
<dbReference type="Pfam" id="PF05425">
    <property type="entry name" value="CopD"/>
    <property type="match status" value="1"/>
</dbReference>
<evidence type="ECO:0000256" key="8">
    <source>
        <dbReference type="ARBA" id="ARBA00023136"/>
    </source>
</evidence>
<feature type="compositionally biased region" description="Basic and acidic residues" evidence="9">
    <location>
        <begin position="46"/>
        <end position="74"/>
    </location>
</feature>
<gene>
    <name evidence="13" type="ORF">XYCOK13_06960</name>
</gene>
<dbReference type="InterPro" id="IPR014756">
    <property type="entry name" value="Ig_E-set"/>
</dbReference>
<feature type="transmembrane region" description="Helical" evidence="10">
    <location>
        <begin position="246"/>
        <end position="264"/>
    </location>
</feature>
<dbReference type="GO" id="GO:0005886">
    <property type="term" value="C:plasma membrane"/>
    <property type="evidence" value="ECO:0007669"/>
    <property type="project" value="UniProtKB-SubCell"/>
</dbReference>
<evidence type="ECO:0000256" key="3">
    <source>
        <dbReference type="ARBA" id="ARBA00022692"/>
    </source>
</evidence>
<evidence type="ECO:0008006" key="15">
    <source>
        <dbReference type="Google" id="ProtNLM"/>
    </source>
</evidence>
<dbReference type="SUPFAM" id="SSF81296">
    <property type="entry name" value="E set domains"/>
    <property type="match status" value="1"/>
</dbReference>
<organism evidence="13 14">
    <name type="scientific">Xylanibacillus composti</name>
    <dbReference type="NCBI Taxonomy" id="1572762"/>
    <lineage>
        <taxon>Bacteria</taxon>
        <taxon>Bacillati</taxon>
        <taxon>Bacillota</taxon>
        <taxon>Bacilli</taxon>
        <taxon>Bacillales</taxon>
        <taxon>Paenibacillaceae</taxon>
        <taxon>Xylanibacillus</taxon>
    </lineage>
</organism>
<keyword evidence="6 10" id="KW-1133">Transmembrane helix</keyword>
<feature type="compositionally biased region" description="Basic and acidic residues" evidence="9">
    <location>
        <begin position="12"/>
        <end position="24"/>
    </location>
</feature>
<protein>
    <recommendedName>
        <fullName evidence="15">Copper transport protein</fullName>
    </recommendedName>
</protein>
<feature type="transmembrane region" description="Helical" evidence="10">
    <location>
        <begin position="411"/>
        <end position="430"/>
    </location>
</feature>
<comment type="subcellular location">
    <subcellularLocation>
        <location evidence="1">Cell membrane</location>
        <topology evidence="1">Multi-pass membrane protein</topology>
    </subcellularLocation>
</comment>
<dbReference type="AlphaFoldDB" id="A0A8J4H1U9"/>
<evidence type="ECO:0000256" key="2">
    <source>
        <dbReference type="ARBA" id="ARBA00022475"/>
    </source>
</evidence>
<dbReference type="Proteomes" id="UP000677918">
    <property type="component" value="Unassembled WGS sequence"/>
</dbReference>
<keyword evidence="5" id="KW-0732">Signal</keyword>
<feature type="compositionally biased region" description="Polar residues" evidence="9">
    <location>
        <begin position="1"/>
        <end position="11"/>
    </location>
</feature>
<evidence type="ECO:0000313" key="14">
    <source>
        <dbReference type="Proteomes" id="UP000677918"/>
    </source>
</evidence>
<dbReference type="PANTHER" id="PTHR34820:SF4">
    <property type="entry name" value="INNER MEMBRANE PROTEIN YEBZ"/>
    <property type="match status" value="1"/>
</dbReference>
<dbReference type="InterPro" id="IPR032694">
    <property type="entry name" value="CopC/D"/>
</dbReference>
<evidence type="ECO:0000256" key="1">
    <source>
        <dbReference type="ARBA" id="ARBA00004651"/>
    </source>
</evidence>
<evidence type="ECO:0000256" key="5">
    <source>
        <dbReference type="ARBA" id="ARBA00022729"/>
    </source>
</evidence>
<comment type="caution">
    <text evidence="13">The sequence shown here is derived from an EMBL/GenBank/DDBJ whole genome shotgun (WGS) entry which is preliminary data.</text>
</comment>
<dbReference type="GO" id="GO:0005507">
    <property type="term" value="F:copper ion binding"/>
    <property type="evidence" value="ECO:0007669"/>
    <property type="project" value="InterPro"/>
</dbReference>
<feature type="domain" description="Copper resistance protein D" evidence="12">
    <location>
        <begin position="400"/>
        <end position="491"/>
    </location>
</feature>
<reference evidence="13" key="1">
    <citation type="submission" date="2021-04" db="EMBL/GenBank/DDBJ databases">
        <title>Draft genome sequence of Xylanibacillus composti strain K13.</title>
        <authorList>
            <person name="Uke A."/>
            <person name="Chhe C."/>
            <person name="Baramee S."/>
            <person name="Kosugi A."/>
        </authorList>
    </citation>
    <scope>NUCLEOTIDE SEQUENCE</scope>
    <source>
        <strain evidence="13">K13</strain>
    </source>
</reference>
<dbReference type="GO" id="GO:0046688">
    <property type="term" value="P:response to copper ion"/>
    <property type="evidence" value="ECO:0007669"/>
    <property type="project" value="InterPro"/>
</dbReference>
<evidence type="ECO:0000256" key="9">
    <source>
        <dbReference type="SAM" id="MobiDB-lite"/>
    </source>
</evidence>
<dbReference type="RefSeq" id="WP_213410513.1">
    <property type="nucleotide sequence ID" value="NZ_BOVK01000007.1"/>
</dbReference>
<evidence type="ECO:0000259" key="12">
    <source>
        <dbReference type="Pfam" id="PF05425"/>
    </source>
</evidence>
<evidence type="ECO:0000259" key="11">
    <source>
        <dbReference type="Pfam" id="PF04234"/>
    </source>
</evidence>
<proteinExistence type="predicted"/>
<evidence type="ECO:0000256" key="4">
    <source>
        <dbReference type="ARBA" id="ARBA00022723"/>
    </source>
</evidence>
<feature type="transmembrane region" description="Helical" evidence="10">
    <location>
        <begin position="94"/>
        <end position="111"/>
    </location>
</feature>
<sequence>MERAKLNQQSGGKEERSRRLETKRMSGATRRTLPGMRVSAAVREANGQEKGSEQKLQNKEGNRETTITHHETRQNRQRSQIVFLRSRLRRRGGMSLWLVGLLLCCLYWGAASPVSGHAYVTASNPEPGKRLEQMPTEVSLTFNERVDNSLFELTVLDQHGRNVAADPELDSKRVTLRAELTTDADGLYTVNYRVISLDGHPVGGTYVFAAGLEARDGEDAELEASGEQAHDSSSSAAHSENGSLSAVRGGYLAALLLLTGSVWWRRQDMAVPLRPQLLTAIVLVLYAGMFGQQYGAWLLSQGVTELAAFAVSSAGWPWTLQLLLLAAGLWLSAAGRTIALVWAGALLAVESVQGHAARGPAGMGFLADFVHLGAAALWTAGLAGLLWTLLRKRQQWRERASKFSRTAVWSMVLLVLSGLVQGVFIWGGRWDELVYTAWGQLAVLKVLLTAAVVLTASAIWLLLRKRWRPTAIGAFAIDLLLMCLLIGTAAVMSFRTPAPVSEPLHWHTMADRVHVEMHMEPKRLGENRIALSIWADSEVPLPEQVGLVLIHLDREELQPLELELQRLEVEESEEEEEASASVHTHQYKVEEALIPMVGRWEAVLTWTGEEGEPETLRQPFRVFSGK</sequence>
<dbReference type="InterPro" id="IPR007348">
    <property type="entry name" value="CopC_dom"/>
</dbReference>
<dbReference type="GO" id="GO:0006825">
    <property type="term" value="P:copper ion transport"/>
    <property type="evidence" value="ECO:0007669"/>
    <property type="project" value="InterPro"/>
</dbReference>
<evidence type="ECO:0000256" key="6">
    <source>
        <dbReference type="ARBA" id="ARBA00022989"/>
    </source>
</evidence>
<evidence type="ECO:0000256" key="7">
    <source>
        <dbReference type="ARBA" id="ARBA00023008"/>
    </source>
</evidence>
<feature type="transmembrane region" description="Helical" evidence="10">
    <location>
        <begin position="442"/>
        <end position="463"/>
    </location>
</feature>
<dbReference type="InterPro" id="IPR008457">
    <property type="entry name" value="Cu-R_CopD_dom"/>
</dbReference>
<accession>A0A8J4H1U9</accession>
<feature type="region of interest" description="Disordered" evidence="9">
    <location>
        <begin position="219"/>
        <end position="241"/>
    </location>
</feature>
<feature type="transmembrane region" description="Helical" evidence="10">
    <location>
        <begin position="276"/>
        <end position="294"/>
    </location>
</feature>
<name>A0A8J4H1U9_9BACL</name>
<keyword evidence="8 10" id="KW-0472">Membrane</keyword>
<keyword evidence="14" id="KW-1185">Reference proteome</keyword>
<dbReference type="Gene3D" id="2.60.40.1220">
    <property type="match status" value="1"/>
</dbReference>
<dbReference type="Pfam" id="PF04234">
    <property type="entry name" value="CopC"/>
    <property type="match status" value="1"/>
</dbReference>
<evidence type="ECO:0000256" key="10">
    <source>
        <dbReference type="SAM" id="Phobius"/>
    </source>
</evidence>
<feature type="transmembrane region" description="Helical" evidence="10">
    <location>
        <begin position="369"/>
        <end position="390"/>
    </location>
</feature>
<evidence type="ECO:0000313" key="13">
    <source>
        <dbReference type="EMBL" id="GIQ67872.1"/>
    </source>
</evidence>
<keyword evidence="4" id="KW-0479">Metal-binding</keyword>
<feature type="domain" description="CopC" evidence="11">
    <location>
        <begin position="117"/>
        <end position="209"/>
    </location>
</feature>
<feature type="transmembrane region" description="Helical" evidence="10">
    <location>
        <begin position="475"/>
        <end position="494"/>
    </location>
</feature>
<dbReference type="GO" id="GO:0042597">
    <property type="term" value="C:periplasmic space"/>
    <property type="evidence" value="ECO:0007669"/>
    <property type="project" value="InterPro"/>
</dbReference>
<dbReference type="EMBL" id="BOVK01000007">
    <property type="protein sequence ID" value="GIQ67872.1"/>
    <property type="molecule type" value="Genomic_DNA"/>
</dbReference>
<keyword evidence="3 10" id="KW-0812">Transmembrane</keyword>